<evidence type="ECO:0000313" key="2">
    <source>
        <dbReference type="Proteomes" id="UP001472866"/>
    </source>
</evidence>
<keyword evidence="2" id="KW-1185">Reference proteome</keyword>
<proteinExistence type="predicted"/>
<dbReference type="PANTHER" id="PTHR36334:SF1">
    <property type="entry name" value="PROTEIN, PUTATIVE (DUF2358)-RELATED"/>
    <property type="match status" value="1"/>
</dbReference>
<organism evidence="1 2">
    <name type="scientific">Chloropicon roscoffensis</name>
    <dbReference type="NCBI Taxonomy" id="1461544"/>
    <lineage>
        <taxon>Eukaryota</taxon>
        <taxon>Viridiplantae</taxon>
        <taxon>Chlorophyta</taxon>
        <taxon>Chloropicophyceae</taxon>
        <taxon>Chloropicales</taxon>
        <taxon>Chloropicaceae</taxon>
        <taxon>Chloropicon</taxon>
    </lineage>
</organism>
<protein>
    <recommendedName>
        <fullName evidence="3">AT1G65230-like protein</fullName>
    </recommendedName>
</protein>
<reference evidence="1 2" key="1">
    <citation type="submission" date="2024-03" db="EMBL/GenBank/DDBJ databases">
        <title>Complete genome sequence of the green alga Chloropicon roscoffensis RCC1871.</title>
        <authorList>
            <person name="Lemieux C."/>
            <person name="Pombert J.-F."/>
            <person name="Otis C."/>
            <person name="Turmel M."/>
        </authorList>
    </citation>
    <scope>NUCLEOTIDE SEQUENCE [LARGE SCALE GENOMIC DNA]</scope>
    <source>
        <strain evidence="1 2">RCC1871</strain>
    </source>
</reference>
<sequence>MTQTSGRVQGFSSFHTMWKNLRTLDGVPNICRRGTTRTPSLRSNSNRTRCLPPRTSDVVENLSEDYCDDFVCKSSPAVEQSVKQLARDICSTAGWSPRQFAPKVSYSDKALRRFEGNEKYSRLNFLREFLQRGSCKVAILKMSMLDLDTACIEWTLSGEHALGTVDLRCRSTFDLNVITGKVEVHREDWDFVSAASAASAVFAVSRLTWSLQENLVDVAEKVREAANQSKEDMESDNYFVDPMDPKKYIQQQDTDFDDALQLGIVLTLIYACVQVLRTIEGSA</sequence>
<dbReference type="PANTHER" id="PTHR36334">
    <property type="entry name" value="PROTEIN, PUTATIVE (DUF2358)-RELATED"/>
    <property type="match status" value="1"/>
</dbReference>
<name>A0AAX4NZZ6_9CHLO</name>
<dbReference type="Proteomes" id="UP001472866">
    <property type="component" value="Chromosome 01"/>
</dbReference>
<dbReference type="EMBL" id="CP151501">
    <property type="protein sequence ID" value="WZN59041.1"/>
    <property type="molecule type" value="Genomic_DNA"/>
</dbReference>
<dbReference type="AlphaFoldDB" id="A0AAX4NZZ6"/>
<evidence type="ECO:0000313" key="1">
    <source>
        <dbReference type="EMBL" id="WZN59041.1"/>
    </source>
</evidence>
<evidence type="ECO:0008006" key="3">
    <source>
        <dbReference type="Google" id="ProtNLM"/>
    </source>
</evidence>
<gene>
    <name evidence="1" type="ORF">HKI87_01g05660</name>
</gene>
<accession>A0AAX4NZZ6</accession>
<dbReference type="GO" id="GO:0009507">
    <property type="term" value="C:chloroplast"/>
    <property type="evidence" value="ECO:0007669"/>
    <property type="project" value="TreeGrafter"/>
</dbReference>